<feature type="domain" description="Saposin B-type" evidence="6">
    <location>
        <begin position="134"/>
        <end position="213"/>
    </location>
</feature>
<keyword evidence="1" id="KW-0378">Hydrolase</keyword>
<dbReference type="Pfam" id="PF05184">
    <property type="entry name" value="SapB_1"/>
    <property type="match status" value="2"/>
</dbReference>
<dbReference type="SUPFAM" id="SSF47862">
    <property type="entry name" value="Saposin"/>
    <property type="match status" value="3"/>
</dbReference>
<dbReference type="PANTHER" id="PTHR11480:SF3">
    <property type="entry name" value="BCDNA.GH08312"/>
    <property type="match status" value="1"/>
</dbReference>
<keyword evidence="1" id="KW-0645">Protease</keyword>
<protein>
    <recommendedName>
        <fullName evidence="6">Saposin B-type domain-containing protein</fullName>
    </recommendedName>
</protein>
<gene>
    <name evidence="7" type="ORF">MARPO_0043s0129</name>
</gene>
<dbReference type="SMART" id="SM00741">
    <property type="entry name" value="SapB"/>
    <property type="match status" value="3"/>
</dbReference>
<dbReference type="AlphaFoldDB" id="A0A2R6X1D5"/>
<dbReference type="Gene3D" id="1.10.225.10">
    <property type="entry name" value="Saposin-like"/>
    <property type="match status" value="3"/>
</dbReference>
<evidence type="ECO:0000256" key="4">
    <source>
        <dbReference type="ARBA" id="ARBA00023180"/>
    </source>
</evidence>
<keyword evidence="5" id="KW-0732">Signal</keyword>
<organism evidence="7 8">
    <name type="scientific">Marchantia polymorpha</name>
    <name type="common">Common liverwort</name>
    <name type="synonym">Marchantia aquatica</name>
    <dbReference type="NCBI Taxonomy" id="3197"/>
    <lineage>
        <taxon>Eukaryota</taxon>
        <taxon>Viridiplantae</taxon>
        <taxon>Streptophyta</taxon>
        <taxon>Embryophyta</taxon>
        <taxon>Marchantiophyta</taxon>
        <taxon>Marchantiopsida</taxon>
        <taxon>Marchantiidae</taxon>
        <taxon>Marchantiales</taxon>
        <taxon>Marchantiaceae</taxon>
        <taxon>Marchantia</taxon>
    </lineage>
</organism>
<dbReference type="OrthoDB" id="69496at2759"/>
<dbReference type="InterPro" id="IPR051428">
    <property type="entry name" value="Sphingo_Act-Surfact_Prot"/>
</dbReference>
<keyword evidence="1" id="KW-0064">Aspartyl protease</keyword>
<feature type="signal peptide" evidence="5">
    <location>
        <begin position="1"/>
        <end position="23"/>
    </location>
</feature>
<reference evidence="8" key="1">
    <citation type="journal article" date="2017" name="Cell">
        <title>Insights into land plant evolution garnered from the Marchantia polymorpha genome.</title>
        <authorList>
            <person name="Bowman J.L."/>
            <person name="Kohchi T."/>
            <person name="Yamato K.T."/>
            <person name="Jenkins J."/>
            <person name="Shu S."/>
            <person name="Ishizaki K."/>
            <person name="Yamaoka S."/>
            <person name="Nishihama R."/>
            <person name="Nakamura Y."/>
            <person name="Berger F."/>
            <person name="Adam C."/>
            <person name="Aki S.S."/>
            <person name="Althoff F."/>
            <person name="Araki T."/>
            <person name="Arteaga-Vazquez M.A."/>
            <person name="Balasubrmanian S."/>
            <person name="Barry K."/>
            <person name="Bauer D."/>
            <person name="Boehm C.R."/>
            <person name="Briginshaw L."/>
            <person name="Caballero-Perez J."/>
            <person name="Catarino B."/>
            <person name="Chen F."/>
            <person name="Chiyoda S."/>
            <person name="Chovatia M."/>
            <person name="Davies K.M."/>
            <person name="Delmans M."/>
            <person name="Demura T."/>
            <person name="Dierschke T."/>
            <person name="Dolan L."/>
            <person name="Dorantes-Acosta A.E."/>
            <person name="Eklund D.M."/>
            <person name="Florent S.N."/>
            <person name="Flores-Sandoval E."/>
            <person name="Fujiyama A."/>
            <person name="Fukuzawa H."/>
            <person name="Galik B."/>
            <person name="Grimanelli D."/>
            <person name="Grimwood J."/>
            <person name="Grossniklaus U."/>
            <person name="Hamada T."/>
            <person name="Haseloff J."/>
            <person name="Hetherington A.J."/>
            <person name="Higo A."/>
            <person name="Hirakawa Y."/>
            <person name="Hundley H.N."/>
            <person name="Ikeda Y."/>
            <person name="Inoue K."/>
            <person name="Inoue S.I."/>
            <person name="Ishida S."/>
            <person name="Jia Q."/>
            <person name="Kakita M."/>
            <person name="Kanazawa T."/>
            <person name="Kawai Y."/>
            <person name="Kawashima T."/>
            <person name="Kennedy M."/>
            <person name="Kinose K."/>
            <person name="Kinoshita T."/>
            <person name="Kohara Y."/>
            <person name="Koide E."/>
            <person name="Komatsu K."/>
            <person name="Kopischke S."/>
            <person name="Kubo M."/>
            <person name="Kyozuka J."/>
            <person name="Lagercrantz U."/>
            <person name="Lin S.S."/>
            <person name="Lindquist E."/>
            <person name="Lipzen A.M."/>
            <person name="Lu C.W."/>
            <person name="De Luna E."/>
            <person name="Martienssen R.A."/>
            <person name="Minamino N."/>
            <person name="Mizutani M."/>
            <person name="Mizutani M."/>
            <person name="Mochizuki N."/>
            <person name="Monte I."/>
            <person name="Mosher R."/>
            <person name="Nagasaki H."/>
            <person name="Nakagami H."/>
            <person name="Naramoto S."/>
            <person name="Nishitani K."/>
            <person name="Ohtani M."/>
            <person name="Okamoto T."/>
            <person name="Okumura M."/>
            <person name="Phillips J."/>
            <person name="Pollak B."/>
            <person name="Reinders A."/>
            <person name="Rovekamp M."/>
            <person name="Sano R."/>
            <person name="Sawa S."/>
            <person name="Schmid M.W."/>
            <person name="Shirakawa M."/>
            <person name="Solano R."/>
            <person name="Spunde A."/>
            <person name="Suetsugu N."/>
            <person name="Sugano S."/>
            <person name="Sugiyama A."/>
            <person name="Sun R."/>
            <person name="Suzuki Y."/>
            <person name="Takenaka M."/>
            <person name="Takezawa D."/>
            <person name="Tomogane H."/>
            <person name="Tsuzuki M."/>
            <person name="Ueda T."/>
            <person name="Umeda M."/>
            <person name="Ward J.M."/>
            <person name="Watanabe Y."/>
            <person name="Yazaki K."/>
            <person name="Yokoyama R."/>
            <person name="Yoshitake Y."/>
            <person name="Yotsui I."/>
            <person name="Zachgo S."/>
            <person name="Schmutz J."/>
        </authorList>
    </citation>
    <scope>NUCLEOTIDE SEQUENCE [LARGE SCALE GENOMIC DNA]</scope>
    <source>
        <strain evidence="8">Tak-1</strain>
    </source>
</reference>
<dbReference type="InterPro" id="IPR011001">
    <property type="entry name" value="Saposin-like"/>
</dbReference>
<dbReference type="EMBL" id="KZ772715">
    <property type="protein sequence ID" value="PTQ39902.1"/>
    <property type="molecule type" value="Genomic_DNA"/>
</dbReference>
<evidence type="ECO:0000256" key="2">
    <source>
        <dbReference type="ARBA" id="ARBA00023145"/>
    </source>
</evidence>
<dbReference type="PROSITE" id="PS50015">
    <property type="entry name" value="SAP_B"/>
    <property type="match status" value="3"/>
</dbReference>
<dbReference type="InterPro" id="IPR008138">
    <property type="entry name" value="SapB_2"/>
</dbReference>
<evidence type="ECO:0000313" key="7">
    <source>
        <dbReference type="EMBL" id="PTQ39902.1"/>
    </source>
</evidence>
<dbReference type="InterPro" id="IPR008139">
    <property type="entry name" value="SaposinB_dom"/>
</dbReference>
<evidence type="ECO:0000256" key="3">
    <source>
        <dbReference type="ARBA" id="ARBA00023157"/>
    </source>
</evidence>
<dbReference type="Proteomes" id="UP000244005">
    <property type="component" value="Unassembled WGS sequence"/>
</dbReference>
<evidence type="ECO:0000256" key="1">
    <source>
        <dbReference type="ARBA" id="ARBA00022750"/>
    </source>
</evidence>
<dbReference type="GO" id="GO:0006629">
    <property type="term" value="P:lipid metabolic process"/>
    <property type="evidence" value="ECO:0007669"/>
    <property type="project" value="InterPro"/>
</dbReference>
<dbReference type="GO" id="GO:0004190">
    <property type="term" value="F:aspartic-type endopeptidase activity"/>
    <property type="evidence" value="ECO:0007669"/>
    <property type="project" value="UniProtKB-KW"/>
</dbReference>
<keyword evidence="3" id="KW-1015">Disulfide bond</keyword>
<dbReference type="Gramene" id="Mp1g07360.3">
    <property type="protein sequence ID" value="Mp1g07360.3.cds"/>
    <property type="gene ID" value="Mp1g07360"/>
</dbReference>
<feature type="domain" description="Saposin B-type" evidence="6">
    <location>
        <begin position="220"/>
        <end position="300"/>
    </location>
</feature>
<proteinExistence type="predicted"/>
<sequence>MARWSQFYVTASFVFGLCLFVSARNVHEEQKGAYDGLLAVSHSGLEQNFVCEACLQLSNEAELVLHNPDTEKTLEELFSHVACNSLMTPKMKAKCTSMVKTYVPDLLVALQTYLRPELCTEVKVCRPQLQFGKDTKTCALCQDFAADALTYLGSNRTKTQIIVALHLACSRLEELSKQCDLLVDVYAPDLMEHLNNLTPEEFCEMTRLCKPALATTQLKKRNDCAICQFVILELKFKLRDPKTQERLLEVLGNGCDKVINHVDECKMIVAQYAPFLLANLETILDADVLCTKIGACTPMKNIHDSESYLVMASAENIKRVHSL</sequence>
<dbReference type="InterPro" id="IPR007856">
    <property type="entry name" value="SapB_1"/>
</dbReference>
<feature type="domain" description="Saposin B-type" evidence="6">
    <location>
        <begin position="47"/>
        <end position="129"/>
    </location>
</feature>
<feature type="chain" id="PRO_5015359246" description="Saposin B-type domain-containing protein" evidence="5">
    <location>
        <begin position="24"/>
        <end position="323"/>
    </location>
</feature>
<evidence type="ECO:0000313" key="8">
    <source>
        <dbReference type="Proteomes" id="UP000244005"/>
    </source>
</evidence>
<accession>A0A2R6X1D5</accession>
<keyword evidence="4" id="KW-0325">Glycoprotein</keyword>
<evidence type="ECO:0000256" key="5">
    <source>
        <dbReference type="SAM" id="SignalP"/>
    </source>
</evidence>
<name>A0A2R6X1D5_MARPO</name>
<keyword evidence="8" id="KW-1185">Reference proteome</keyword>
<keyword evidence="2" id="KW-0865">Zymogen</keyword>
<evidence type="ECO:0000259" key="6">
    <source>
        <dbReference type="PROSITE" id="PS50015"/>
    </source>
</evidence>
<dbReference type="Pfam" id="PF03489">
    <property type="entry name" value="SapB_2"/>
    <property type="match status" value="2"/>
</dbReference>
<dbReference type="PANTHER" id="PTHR11480">
    <property type="entry name" value="SAPOSIN-RELATED"/>
    <property type="match status" value="1"/>
</dbReference>